<evidence type="ECO:0000313" key="1">
    <source>
        <dbReference type="EMBL" id="KAJ6445506.1"/>
    </source>
</evidence>
<reference evidence="1" key="1">
    <citation type="submission" date="2023-01" db="EMBL/GenBank/DDBJ databases">
        <title>The growth and conidiation of Purpureocillium lavendulum are regulated by nitrogen source and histone H3K14 acetylation.</title>
        <authorList>
            <person name="Tang P."/>
            <person name="Han J."/>
            <person name="Zhang C."/>
            <person name="Tang P."/>
            <person name="Qi F."/>
            <person name="Zhang K."/>
            <person name="Liang L."/>
        </authorList>
    </citation>
    <scope>NUCLEOTIDE SEQUENCE</scope>
    <source>
        <strain evidence="1">YMF1.00683</strain>
    </source>
</reference>
<keyword evidence="2" id="KW-1185">Reference proteome</keyword>
<comment type="caution">
    <text evidence="1">The sequence shown here is derived from an EMBL/GenBank/DDBJ whole genome shotgun (WGS) entry which is preliminary data.</text>
</comment>
<name>A0AB34G3V3_9HYPO</name>
<sequence>MPMHFLLRMETWRRSRHFVLIPRTADGEASLDLDEVIDGPRWTELWGEVMIQTVPAAARGRGVDDPREPRGDVVEVDQDVVASAAATGLKE</sequence>
<gene>
    <name evidence="1" type="ORF">O9K51_00267</name>
</gene>
<dbReference type="AlphaFoldDB" id="A0AB34G3V3"/>
<proteinExistence type="predicted"/>
<protein>
    <submittedName>
        <fullName evidence="1">Uncharacterized protein</fullName>
    </submittedName>
</protein>
<accession>A0AB34G3V3</accession>
<dbReference type="Proteomes" id="UP001163105">
    <property type="component" value="Unassembled WGS sequence"/>
</dbReference>
<evidence type="ECO:0000313" key="2">
    <source>
        <dbReference type="Proteomes" id="UP001163105"/>
    </source>
</evidence>
<dbReference type="EMBL" id="JAQHRD010000001">
    <property type="protein sequence ID" value="KAJ6445506.1"/>
    <property type="molecule type" value="Genomic_DNA"/>
</dbReference>
<organism evidence="1 2">
    <name type="scientific">Purpureocillium lavendulum</name>
    <dbReference type="NCBI Taxonomy" id="1247861"/>
    <lineage>
        <taxon>Eukaryota</taxon>
        <taxon>Fungi</taxon>
        <taxon>Dikarya</taxon>
        <taxon>Ascomycota</taxon>
        <taxon>Pezizomycotina</taxon>
        <taxon>Sordariomycetes</taxon>
        <taxon>Hypocreomycetidae</taxon>
        <taxon>Hypocreales</taxon>
        <taxon>Ophiocordycipitaceae</taxon>
        <taxon>Purpureocillium</taxon>
    </lineage>
</organism>